<dbReference type="FunFam" id="3.90.800.10:FF:000001">
    <property type="entry name" value="Glutamine--tRNA ligase"/>
    <property type="match status" value="1"/>
</dbReference>
<evidence type="ECO:0000256" key="14">
    <source>
        <dbReference type="SAM" id="MobiDB-lite"/>
    </source>
</evidence>
<keyword evidence="13" id="KW-0175">Coiled coil</keyword>
<dbReference type="Pfam" id="PF20974">
    <property type="entry name" value="tRNA-synt_1c_C2"/>
    <property type="match status" value="1"/>
</dbReference>
<dbReference type="SUPFAM" id="SSF50715">
    <property type="entry name" value="Ribosomal protein L25-like"/>
    <property type="match status" value="1"/>
</dbReference>
<feature type="domain" description="Glutamyl/glutaminyl-tRNA synthetase class Ib anti-codon binding" evidence="16">
    <location>
        <begin position="524"/>
        <end position="615"/>
    </location>
</feature>
<comment type="subcellular location">
    <subcellularLocation>
        <location evidence="1">Cytoplasm</location>
    </subcellularLocation>
</comment>
<dbReference type="GO" id="GO:0005524">
    <property type="term" value="F:ATP binding"/>
    <property type="evidence" value="ECO:0007669"/>
    <property type="project" value="UniProtKB-KW"/>
</dbReference>
<evidence type="ECO:0000259" key="17">
    <source>
        <dbReference type="Pfam" id="PF20974"/>
    </source>
</evidence>
<name>A0A0N5BWZ1_STREA</name>
<sequence length="725" mass="82788">MVSCEQQKKVDSPATTNSKSTHTETLPIVVRKSSLPYTSLLVLAFSGYDFEKSLLVLDEGDKNQTGIFVGGQWYTEDIDVAKFIARSSNKRALLLGNNFSDSQLIENVLSACSLNTPIPDSVCQSLANSTTSTVIPKKTTLADLALFVRLVNDKKLMEFVYFKNLYNKVLGDKVFESVHKFVGKVDPSKVEKIETKPKEKTKDKGKFVELPGAEKGKVVVRFPPEASGYLHIGHAKAALLNQYYQQEFEGQLIMRFDDTNPAKENAHFEDVIKGDLEILKIKPDRWTHSSDHFDMLLELCEKCIKEGKAFVDDTDADTMKVEREARQESKNRNNSVEKNIEMWEEMKKGSEKGIKCCVRMKIDMNSNNGTLRDPTIYRCKPEAHIRTGNKYKVYPTYDFACPVVDSVEGVTHALRTTEYHDRDEQYYYICDALGIRKPFIWDYARLNMTHTMMSKRKLTWMVDEGIAEGWDDPRLPTVRGIMRRGLTVEGLKNFIVAQGGSRSVVTMEWDKIWAFNKKVIDPIAPRYTGLLKQDLVAINVLNQKEEINKEIDLHPKNPSVGKKFVTYCPKLYLEQEDAKSLKVGDVVTFVNWGNMNVKNIVKDGDIIKEISIEYDANNTDFKKTLKVTWLSNSEKSKLVNLICNEYDYLISKPIIGKDEDWKDFINRDSHKILEMLGEESLKNLKKGDIIQIQRKSFYICDEDYNEKSNTLKLIAIPDGSSTTKN</sequence>
<dbReference type="InterPro" id="IPR000924">
    <property type="entry name" value="Glu/Gln-tRNA-synth"/>
</dbReference>
<keyword evidence="4" id="KW-0963">Cytoplasm</keyword>
<feature type="compositionally biased region" description="Basic and acidic residues" evidence="14">
    <location>
        <begin position="1"/>
        <end position="11"/>
    </location>
</feature>
<feature type="domain" description="Glutamyl/glutaminyl-tRNA synthetase class Ib catalytic" evidence="15">
    <location>
        <begin position="217"/>
        <end position="521"/>
    </location>
</feature>
<dbReference type="GO" id="GO:0006424">
    <property type="term" value="P:glutamyl-tRNA aminoacylation"/>
    <property type="evidence" value="ECO:0007669"/>
    <property type="project" value="InterPro"/>
</dbReference>
<dbReference type="InterPro" id="IPR011035">
    <property type="entry name" value="Ribosomal_bL25/Gln-tRNA_synth"/>
</dbReference>
<evidence type="ECO:0000256" key="12">
    <source>
        <dbReference type="RuleBase" id="RU363037"/>
    </source>
</evidence>
<dbReference type="InterPro" id="IPR020058">
    <property type="entry name" value="Glu/Gln-tRNA-synth_Ib_cat-dom"/>
</dbReference>
<keyword evidence="9 12" id="KW-0030">Aminoacyl-tRNA synthetase</keyword>
<keyword evidence="6 12" id="KW-0547">Nucleotide-binding</keyword>
<keyword evidence="5 12" id="KW-0436">Ligase</keyword>
<keyword evidence="18" id="KW-1185">Reference proteome</keyword>
<evidence type="ECO:0000256" key="13">
    <source>
        <dbReference type="SAM" id="Coils"/>
    </source>
</evidence>
<dbReference type="InterPro" id="IPR020061">
    <property type="entry name" value="Glu_tRNA_lig_a-bdl"/>
</dbReference>
<dbReference type="HAMAP" id="MF_02076">
    <property type="entry name" value="Glu_tRNA_synth_type2"/>
    <property type="match status" value="1"/>
</dbReference>
<dbReference type="Gene3D" id="3.40.50.620">
    <property type="entry name" value="HUPs"/>
    <property type="match status" value="1"/>
</dbReference>
<dbReference type="Pfam" id="PF00749">
    <property type="entry name" value="tRNA-synt_1c"/>
    <property type="match status" value="1"/>
</dbReference>
<reference evidence="19" key="1">
    <citation type="submission" date="2017-02" db="UniProtKB">
        <authorList>
            <consortium name="WormBaseParasite"/>
        </authorList>
    </citation>
    <scope>IDENTIFICATION</scope>
</reference>
<dbReference type="EC" id="6.1.1.17" evidence="3"/>
<keyword evidence="7 12" id="KW-0067">ATP-binding</keyword>
<comment type="catalytic activity">
    <reaction evidence="11">
        <text>tRNA(Glu) + L-glutamate + ATP = L-glutamyl-tRNA(Glu) + AMP + diphosphate</text>
        <dbReference type="Rhea" id="RHEA:23540"/>
        <dbReference type="Rhea" id="RHEA-COMP:9663"/>
        <dbReference type="Rhea" id="RHEA-COMP:9680"/>
        <dbReference type="ChEBI" id="CHEBI:29985"/>
        <dbReference type="ChEBI" id="CHEBI:30616"/>
        <dbReference type="ChEBI" id="CHEBI:33019"/>
        <dbReference type="ChEBI" id="CHEBI:78442"/>
        <dbReference type="ChEBI" id="CHEBI:78520"/>
        <dbReference type="ChEBI" id="CHEBI:456215"/>
        <dbReference type="EC" id="6.1.1.17"/>
    </reaction>
</comment>
<dbReference type="InterPro" id="IPR014729">
    <property type="entry name" value="Rossmann-like_a/b/a_fold"/>
</dbReference>
<feature type="coiled-coil region" evidence="13">
    <location>
        <begin position="319"/>
        <end position="346"/>
    </location>
</feature>
<dbReference type="Proteomes" id="UP000046392">
    <property type="component" value="Unplaced"/>
</dbReference>
<dbReference type="Gene3D" id="1.10.1160.10">
    <property type="entry name" value="Glutamyl-trna Synthetase, Domain 2"/>
    <property type="match status" value="1"/>
</dbReference>
<evidence type="ECO:0000256" key="8">
    <source>
        <dbReference type="ARBA" id="ARBA00022917"/>
    </source>
</evidence>
<dbReference type="Pfam" id="PF03950">
    <property type="entry name" value="tRNA-synt_1c_C"/>
    <property type="match status" value="1"/>
</dbReference>
<proteinExistence type="inferred from homology"/>
<feature type="region of interest" description="Disordered" evidence="14">
    <location>
        <begin position="1"/>
        <end position="22"/>
    </location>
</feature>
<dbReference type="PROSITE" id="PS00178">
    <property type="entry name" value="AA_TRNA_LIGASE_I"/>
    <property type="match status" value="1"/>
</dbReference>
<evidence type="ECO:0000256" key="2">
    <source>
        <dbReference type="ARBA" id="ARBA00008927"/>
    </source>
</evidence>
<dbReference type="NCBIfam" id="TIGR00463">
    <property type="entry name" value="gltX_arch"/>
    <property type="match status" value="1"/>
</dbReference>
<evidence type="ECO:0000256" key="1">
    <source>
        <dbReference type="ARBA" id="ARBA00004496"/>
    </source>
</evidence>
<dbReference type="InterPro" id="IPR020059">
    <property type="entry name" value="Glu/Gln-tRNA-synth_Ib_codon-bd"/>
</dbReference>
<evidence type="ECO:0000256" key="10">
    <source>
        <dbReference type="ARBA" id="ARBA00030865"/>
    </source>
</evidence>
<dbReference type="AlphaFoldDB" id="A0A0N5BWZ1"/>
<dbReference type="PRINTS" id="PR00987">
    <property type="entry name" value="TRNASYNTHGLU"/>
</dbReference>
<dbReference type="PANTHER" id="PTHR43097">
    <property type="entry name" value="GLUTAMINE-TRNA LIGASE"/>
    <property type="match status" value="1"/>
</dbReference>
<dbReference type="InterPro" id="IPR049437">
    <property type="entry name" value="tRNA-synt_1c_C2"/>
</dbReference>
<evidence type="ECO:0000256" key="5">
    <source>
        <dbReference type="ARBA" id="ARBA00022598"/>
    </source>
</evidence>
<dbReference type="CDD" id="cd00807">
    <property type="entry name" value="GlnRS_core"/>
    <property type="match status" value="1"/>
</dbReference>
<feature type="compositionally biased region" description="Polar residues" evidence="14">
    <location>
        <begin position="13"/>
        <end position="22"/>
    </location>
</feature>
<dbReference type="InterPro" id="IPR004526">
    <property type="entry name" value="Glu-tRNA-synth_arc/euk"/>
</dbReference>
<dbReference type="InterPro" id="IPR020056">
    <property type="entry name" value="Rbsml_bL25/Gln-tRNA_synth_N"/>
</dbReference>
<organism evidence="18 19">
    <name type="scientific">Strongyloides papillosus</name>
    <name type="common">Intestinal threadworm</name>
    <dbReference type="NCBI Taxonomy" id="174720"/>
    <lineage>
        <taxon>Eukaryota</taxon>
        <taxon>Metazoa</taxon>
        <taxon>Ecdysozoa</taxon>
        <taxon>Nematoda</taxon>
        <taxon>Chromadorea</taxon>
        <taxon>Rhabditida</taxon>
        <taxon>Tylenchina</taxon>
        <taxon>Panagrolaimomorpha</taxon>
        <taxon>Strongyloidoidea</taxon>
        <taxon>Strongyloididae</taxon>
        <taxon>Strongyloides</taxon>
    </lineage>
</organism>
<evidence type="ECO:0000256" key="6">
    <source>
        <dbReference type="ARBA" id="ARBA00022741"/>
    </source>
</evidence>
<evidence type="ECO:0000256" key="11">
    <source>
        <dbReference type="ARBA" id="ARBA00048351"/>
    </source>
</evidence>
<dbReference type="STRING" id="174720.A0A0N5BWZ1"/>
<protein>
    <recommendedName>
        <fullName evidence="3">glutamate--tRNA ligase</fullName>
        <ecNumber evidence="3">6.1.1.17</ecNumber>
    </recommendedName>
    <alternativeName>
        <fullName evidence="10">Glutamyl-tRNA synthetase</fullName>
    </alternativeName>
</protein>
<comment type="similarity">
    <text evidence="2">Belongs to the class-I aminoacyl-tRNA synthetase family. Glutamate--tRNA ligase type 2 subfamily.</text>
</comment>
<keyword evidence="8 12" id="KW-0648">Protein biosynthesis</keyword>
<evidence type="ECO:0000256" key="9">
    <source>
        <dbReference type="ARBA" id="ARBA00023146"/>
    </source>
</evidence>
<evidence type="ECO:0000313" key="19">
    <source>
        <dbReference type="WBParaSite" id="SPAL_0001032900.1"/>
    </source>
</evidence>
<dbReference type="GO" id="GO:0017102">
    <property type="term" value="C:methionyl glutamyl tRNA synthetase complex"/>
    <property type="evidence" value="ECO:0007669"/>
    <property type="project" value="TreeGrafter"/>
</dbReference>
<evidence type="ECO:0000259" key="16">
    <source>
        <dbReference type="Pfam" id="PF03950"/>
    </source>
</evidence>
<evidence type="ECO:0000256" key="3">
    <source>
        <dbReference type="ARBA" id="ARBA00012835"/>
    </source>
</evidence>
<evidence type="ECO:0000259" key="15">
    <source>
        <dbReference type="Pfam" id="PF00749"/>
    </source>
</evidence>
<evidence type="ECO:0000256" key="4">
    <source>
        <dbReference type="ARBA" id="ARBA00022490"/>
    </source>
</evidence>
<dbReference type="Gene3D" id="3.90.800.10">
    <property type="entry name" value="Glutamyl-tRNA Synthetase, Domain 3"/>
    <property type="match status" value="1"/>
</dbReference>
<dbReference type="Gene3D" id="2.40.240.10">
    <property type="entry name" value="Ribosomal Protein L25, Chain P"/>
    <property type="match status" value="2"/>
</dbReference>
<dbReference type="InterPro" id="IPR001412">
    <property type="entry name" value="aa-tRNA-synth_I_CS"/>
</dbReference>
<accession>A0A0N5BWZ1</accession>
<dbReference type="WBParaSite" id="SPAL_0001032900.1">
    <property type="protein sequence ID" value="SPAL_0001032900.1"/>
    <property type="gene ID" value="SPAL_0001032900"/>
</dbReference>
<dbReference type="GO" id="GO:0005829">
    <property type="term" value="C:cytosol"/>
    <property type="evidence" value="ECO:0007669"/>
    <property type="project" value="TreeGrafter"/>
</dbReference>
<dbReference type="FunFam" id="3.40.50.620:FF:000070">
    <property type="entry name" value="Bifunctional glutamate/proline--tRNA ligase"/>
    <property type="match status" value="1"/>
</dbReference>
<dbReference type="FunFam" id="1.10.1160.10:FF:000001">
    <property type="entry name" value="Glutamine--tRNA ligase"/>
    <property type="match status" value="1"/>
</dbReference>
<feature type="domain" description="tRNA synthetases class I (E and Q) anti-codon binding" evidence="17">
    <location>
        <begin position="626"/>
        <end position="701"/>
    </location>
</feature>
<dbReference type="PANTHER" id="PTHR43097:SF5">
    <property type="entry name" value="GLUTAMATE--TRNA LIGASE"/>
    <property type="match status" value="1"/>
</dbReference>
<evidence type="ECO:0000313" key="18">
    <source>
        <dbReference type="Proteomes" id="UP000046392"/>
    </source>
</evidence>
<dbReference type="GO" id="GO:0017101">
    <property type="term" value="C:aminoacyl-tRNA synthetase multienzyme complex"/>
    <property type="evidence" value="ECO:0007669"/>
    <property type="project" value="UniProtKB-ARBA"/>
</dbReference>
<dbReference type="InterPro" id="IPR050132">
    <property type="entry name" value="Gln/Glu-tRNA_Ligase"/>
</dbReference>
<dbReference type="SUPFAM" id="SSF52374">
    <property type="entry name" value="Nucleotidylyl transferase"/>
    <property type="match status" value="1"/>
</dbReference>
<evidence type="ECO:0000256" key="7">
    <source>
        <dbReference type="ARBA" id="ARBA00022840"/>
    </source>
</evidence>
<dbReference type="GO" id="GO:0004818">
    <property type="term" value="F:glutamate-tRNA ligase activity"/>
    <property type="evidence" value="ECO:0007669"/>
    <property type="project" value="UniProtKB-EC"/>
</dbReference>